<dbReference type="SUPFAM" id="SSF51905">
    <property type="entry name" value="FAD/NAD(P)-binding domain"/>
    <property type="match status" value="1"/>
</dbReference>
<proteinExistence type="predicted"/>
<evidence type="ECO:0000313" key="6">
    <source>
        <dbReference type="EMBL" id="KAK4462379.1"/>
    </source>
</evidence>
<dbReference type="AlphaFoldDB" id="A0AAV9HNP7"/>
<dbReference type="InterPro" id="IPR036188">
    <property type="entry name" value="FAD/NAD-bd_sf"/>
</dbReference>
<keyword evidence="2" id="KW-0285">Flavoprotein</keyword>
<dbReference type="GO" id="GO:0004499">
    <property type="term" value="F:N,N-dimethylaniline monooxygenase activity"/>
    <property type="evidence" value="ECO:0007669"/>
    <property type="project" value="InterPro"/>
</dbReference>
<evidence type="ECO:0000256" key="3">
    <source>
        <dbReference type="ARBA" id="ARBA00022827"/>
    </source>
</evidence>
<sequence length="507" mass="56568">MPTTQIIIPIQMAARELDIVIIGAGLSGVNAGYRLQTELPGRTFTILESRFEIGGTWAFWKYPGIRTDSAMALFGFPWRPWPYDSTMAQAQDIKKYIEKCAAEEGIDKRIEFGNRVTSISWNTQEQRWTLQVDATLENGTVEKRTIKAWWLINCSGYYSYDKPLPVAIPGIEDFGGQVVHPQFWDDSVDYAGKKVIIIGSGATAITLLPAMADATASLTMLQRSPSFVLSLPRKDRGVAKLSRWMPKRWAVAVNWWQRMFTETAFVKFLLTFPNAGRKLLLSQTKAQLPKGFDIEKHFNPRYDPFKQRLCLSPGGDFYKALHKPNVRIVTDIIDTVTEDGILLKSGEKLDADMIITATGLYVQLLPNIAADIDGVSLNDTMNKRYVWNGCMLEGVPNAGFITGYTAATWTPGADVRTRKLIKVIRHQEKTGSLVAQPALSPSERASLPAKSFFNLTSTYAISALDRLPMAAGVGVWRAGTNWVVDVWQLMFSSVKTGMQYVGKSKDV</sequence>
<keyword evidence="3" id="KW-0274">FAD</keyword>
<dbReference type="EMBL" id="MU864973">
    <property type="protein sequence ID" value="KAK4462379.1"/>
    <property type="molecule type" value="Genomic_DNA"/>
</dbReference>
<dbReference type="Pfam" id="PF00743">
    <property type="entry name" value="FMO-like"/>
    <property type="match status" value="1"/>
</dbReference>
<evidence type="ECO:0000256" key="1">
    <source>
        <dbReference type="ARBA" id="ARBA00001974"/>
    </source>
</evidence>
<evidence type="ECO:0000313" key="7">
    <source>
        <dbReference type="Proteomes" id="UP001321749"/>
    </source>
</evidence>
<dbReference type="Proteomes" id="UP001321749">
    <property type="component" value="Unassembled WGS sequence"/>
</dbReference>
<dbReference type="InterPro" id="IPR020946">
    <property type="entry name" value="Flavin_mOase-like"/>
</dbReference>
<reference evidence="6" key="1">
    <citation type="journal article" date="2023" name="Mol. Phylogenet. Evol.">
        <title>Genome-scale phylogeny and comparative genomics of the fungal order Sordariales.</title>
        <authorList>
            <person name="Hensen N."/>
            <person name="Bonometti L."/>
            <person name="Westerberg I."/>
            <person name="Brannstrom I.O."/>
            <person name="Guillou S."/>
            <person name="Cros-Aarteil S."/>
            <person name="Calhoun S."/>
            <person name="Haridas S."/>
            <person name="Kuo A."/>
            <person name="Mondo S."/>
            <person name="Pangilinan J."/>
            <person name="Riley R."/>
            <person name="LaButti K."/>
            <person name="Andreopoulos B."/>
            <person name="Lipzen A."/>
            <person name="Chen C."/>
            <person name="Yan M."/>
            <person name="Daum C."/>
            <person name="Ng V."/>
            <person name="Clum A."/>
            <person name="Steindorff A."/>
            <person name="Ohm R.A."/>
            <person name="Martin F."/>
            <person name="Silar P."/>
            <person name="Natvig D.O."/>
            <person name="Lalanne C."/>
            <person name="Gautier V."/>
            <person name="Ament-Velasquez S.L."/>
            <person name="Kruys A."/>
            <person name="Hutchinson M.I."/>
            <person name="Powell A.J."/>
            <person name="Barry K."/>
            <person name="Miller A.N."/>
            <person name="Grigoriev I.V."/>
            <person name="Debuchy R."/>
            <person name="Gladieux P."/>
            <person name="Hiltunen Thoren M."/>
            <person name="Johannesson H."/>
        </authorList>
    </citation>
    <scope>NUCLEOTIDE SEQUENCE</scope>
    <source>
        <strain evidence="6">PSN324</strain>
    </source>
</reference>
<evidence type="ECO:0000256" key="5">
    <source>
        <dbReference type="ARBA" id="ARBA00023033"/>
    </source>
</evidence>
<keyword evidence="5" id="KW-0503">Monooxygenase</keyword>
<dbReference type="InterPro" id="IPR051820">
    <property type="entry name" value="FAD-binding_MO"/>
</dbReference>
<reference evidence="6" key="2">
    <citation type="submission" date="2023-06" db="EMBL/GenBank/DDBJ databases">
        <authorList>
            <consortium name="Lawrence Berkeley National Laboratory"/>
            <person name="Mondo S.J."/>
            <person name="Hensen N."/>
            <person name="Bonometti L."/>
            <person name="Westerberg I."/>
            <person name="Brannstrom I.O."/>
            <person name="Guillou S."/>
            <person name="Cros-Aarteil S."/>
            <person name="Calhoun S."/>
            <person name="Haridas S."/>
            <person name="Kuo A."/>
            <person name="Pangilinan J."/>
            <person name="Riley R."/>
            <person name="Labutti K."/>
            <person name="Andreopoulos B."/>
            <person name="Lipzen A."/>
            <person name="Chen C."/>
            <person name="Yanf M."/>
            <person name="Daum C."/>
            <person name="Ng V."/>
            <person name="Clum A."/>
            <person name="Steindorff A."/>
            <person name="Ohm R."/>
            <person name="Martin F."/>
            <person name="Silar P."/>
            <person name="Natvig D."/>
            <person name="Lalanne C."/>
            <person name="Gautier V."/>
            <person name="Ament-Velasquez S.L."/>
            <person name="Kruys A."/>
            <person name="Hutchinson M.I."/>
            <person name="Powell A.J."/>
            <person name="Barry K."/>
            <person name="Miller A.N."/>
            <person name="Grigoriev I.V."/>
            <person name="Debuchy R."/>
            <person name="Gladieux P."/>
            <person name="Thoren M.H."/>
            <person name="Johannesson H."/>
        </authorList>
    </citation>
    <scope>NUCLEOTIDE SEQUENCE</scope>
    <source>
        <strain evidence="6">PSN324</strain>
    </source>
</reference>
<dbReference type="PANTHER" id="PTHR43872">
    <property type="entry name" value="MONOOXYGENASE, PUTATIVE (AFU_ORTHOLOGUE AFUA_8G02570)-RELATED"/>
    <property type="match status" value="1"/>
</dbReference>
<accession>A0AAV9HNP7</accession>
<gene>
    <name evidence="6" type="ORF">QBC42DRAFT_267976</name>
</gene>
<dbReference type="Gene3D" id="3.50.50.60">
    <property type="entry name" value="FAD/NAD(P)-binding domain"/>
    <property type="match status" value="1"/>
</dbReference>
<dbReference type="GO" id="GO:0050660">
    <property type="term" value="F:flavin adenine dinucleotide binding"/>
    <property type="evidence" value="ECO:0007669"/>
    <property type="project" value="InterPro"/>
</dbReference>
<comment type="cofactor">
    <cofactor evidence="1">
        <name>FAD</name>
        <dbReference type="ChEBI" id="CHEBI:57692"/>
    </cofactor>
</comment>
<keyword evidence="7" id="KW-1185">Reference proteome</keyword>
<name>A0AAV9HNP7_9PEZI</name>
<protein>
    <recommendedName>
        <fullName evidence="8">Monooxygenase</fullName>
    </recommendedName>
</protein>
<evidence type="ECO:0000256" key="4">
    <source>
        <dbReference type="ARBA" id="ARBA00023002"/>
    </source>
</evidence>
<dbReference type="PANTHER" id="PTHR43872:SF1">
    <property type="entry name" value="MONOOXYGENASE, PUTATIVE (AFU_ORTHOLOGUE AFUA_8G02570)-RELATED"/>
    <property type="match status" value="1"/>
</dbReference>
<keyword evidence="4" id="KW-0560">Oxidoreductase</keyword>
<comment type="caution">
    <text evidence="6">The sequence shown here is derived from an EMBL/GenBank/DDBJ whole genome shotgun (WGS) entry which is preliminary data.</text>
</comment>
<dbReference type="GO" id="GO:0050661">
    <property type="term" value="F:NADP binding"/>
    <property type="evidence" value="ECO:0007669"/>
    <property type="project" value="InterPro"/>
</dbReference>
<organism evidence="6 7">
    <name type="scientific">Cladorrhinum samala</name>
    <dbReference type="NCBI Taxonomy" id="585594"/>
    <lineage>
        <taxon>Eukaryota</taxon>
        <taxon>Fungi</taxon>
        <taxon>Dikarya</taxon>
        <taxon>Ascomycota</taxon>
        <taxon>Pezizomycotina</taxon>
        <taxon>Sordariomycetes</taxon>
        <taxon>Sordariomycetidae</taxon>
        <taxon>Sordariales</taxon>
        <taxon>Podosporaceae</taxon>
        <taxon>Cladorrhinum</taxon>
    </lineage>
</organism>
<evidence type="ECO:0008006" key="8">
    <source>
        <dbReference type="Google" id="ProtNLM"/>
    </source>
</evidence>
<evidence type="ECO:0000256" key="2">
    <source>
        <dbReference type="ARBA" id="ARBA00022630"/>
    </source>
</evidence>